<organism evidence="2">
    <name type="scientific">Homalodisca liturata</name>
    <dbReference type="NCBI Taxonomy" id="320908"/>
    <lineage>
        <taxon>Eukaryota</taxon>
        <taxon>Metazoa</taxon>
        <taxon>Ecdysozoa</taxon>
        <taxon>Arthropoda</taxon>
        <taxon>Hexapoda</taxon>
        <taxon>Insecta</taxon>
        <taxon>Pterygota</taxon>
        <taxon>Neoptera</taxon>
        <taxon>Paraneoptera</taxon>
        <taxon>Hemiptera</taxon>
        <taxon>Auchenorrhyncha</taxon>
        <taxon>Membracoidea</taxon>
        <taxon>Cicadellidae</taxon>
        <taxon>Cicadellinae</taxon>
        <taxon>Proconiini</taxon>
        <taxon>Homalodisca</taxon>
    </lineage>
</organism>
<feature type="region of interest" description="Disordered" evidence="1">
    <location>
        <begin position="1"/>
        <end position="33"/>
    </location>
</feature>
<protein>
    <submittedName>
        <fullName evidence="2">Uncharacterized protein</fullName>
    </submittedName>
</protein>
<dbReference type="EMBL" id="GECU01031132">
    <property type="protein sequence ID" value="JAS76574.1"/>
    <property type="molecule type" value="Transcribed_RNA"/>
</dbReference>
<feature type="non-terminal residue" evidence="2">
    <location>
        <position position="1"/>
    </location>
</feature>
<feature type="region of interest" description="Disordered" evidence="1">
    <location>
        <begin position="117"/>
        <end position="142"/>
    </location>
</feature>
<evidence type="ECO:0000313" key="2">
    <source>
        <dbReference type="EMBL" id="JAS76574.1"/>
    </source>
</evidence>
<reference evidence="2" key="1">
    <citation type="submission" date="2015-11" db="EMBL/GenBank/DDBJ databases">
        <title>De novo transcriptome assembly of four potential Pierce s Disease insect vectors from Arizona vineyards.</title>
        <authorList>
            <person name="Tassone E.E."/>
        </authorList>
    </citation>
    <scope>NUCLEOTIDE SEQUENCE</scope>
</reference>
<gene>
    <name evidence="2" type="ORF">g.21110</name>
</gene>
<evidence type="ECO:0000256" key="1">
    <source>
        <dbReference type="SAM" id="MobiDB-lite"/>
    </source>
</evidence>
<accession>A0A1B6HPG3</accession>
<feature type="non-terminal residue" evidence="2">
    <location>
        <position position="196"/>
    </location>
</feature>
<proteinExistence type="predicted"/>
<dbReference type="AlphaFoldDB" id="A0A1B6HPG3"/>
<sequence>GEKQDPKIMLVPLKSNGQNDPELSERQKPPNLEKYNRKCLSENLSHKHQRTVDTMTSEHAIVIEEHKKPVNHKTVVKPTTLSAVEPVQISQSMNSLTDSVLEAVFASSLCPGTPVKQTEEVDISQQTPVTPRKPASERVQSVNSPTVNLNRTHVEVVSVSVSEPGVRTELLKSLESQRTVALALSVRTREDKDGGG</sequence>
<name>A0A1B6HPG3_9HEMI</name>